<proteinExistence type="inferred from homology"/>
<comment type="caution">
    <text evidence="5">The sequence shown here is derived from an EMBL/GenBank/DDBJ whole genome shotgun (WGS) entry which is preliminary data.</text>
</comment>
<keyword evidence="2" id="KW-0521">NADP</keyword>
<name>A0A8H7TPG3_BIOOC</name>
<evidence type="ECO:0000256" key="3">
    <source>
        <dbReference type="ARBA" id="ARBA00023002"/>
    </source>
</evidence>
<evidence type="ECO:0000256" key="1">
    <source>
        <dbReference type="ARBA" id="ARBA00005725"/>
    </source>
</evidence>
<dbReference type="Proteomes" id="UP000616885">
    <property type="component" value="Unassembled WGS sequence"/>
</dbReference>
<dbReference type="PANTHER" id="PTHR47706">
    <property type="entry name" value="NMRA-LIKE FAMILY PROTEIN"/>
    <property type="match status" value="1"/>
</dbReference>
<dbReference type="Gene3D" id="3.90.25.10">
    <property type="entry name" value="UDP-galactose 4-epimerase, domain 1"/>
    <property type="match status" value="1"/>
</dbReference>
<dbReference type="InterPro" id="IPR036291">
    <property type="entry name" value="NAD(P)-bd_dom_sf"/>
</dbReference>
<keyword evidence="3" id="KW-0560">Oxidoreductase</keyword>
<dbReference type="Pfam" id="PF13460">
    <property type="entry name" value="NAD_binding_10"/>
    <property type="match status" value="1"/>
</dbReference>
<organism evidence="5 6">
    <name type="scientific">Bionectria ochroleuca</name>
    <name type="common">Gliocladium roseum</name>
    <dbReference type="NCBI Taxonomy" id="29856"/>
    <lineage>
        <taxon>Eukaryota</taxon>
        <taxon>Fungi</taxon>
        <taxon>Dikarya</taxon>
        <taxon>Ascomycota</taxon>
        <taxon>Pezizomycotina</taxon>
        <taxon>Sordariomycetes</taxon>
        <taxon>Hypocreomycetidae</taxon>
        <taxon>Hypocreales</taxon>
        <taxon>Bionectriaceae</taxon>
        <taxon>Clonostachys</taxon>
    </lineage>
</organism>
<gene>
    <name evidence="5" type="ORF">IM811_012960</name>
</gene>
<dbReference type="PANTHER" id="PTHR47706:SF4">
    <property type="entry name" value="NMRA-LIKE DOMAIN-CONTAINING PROTEIN"/>
    <property type="match status" value="1"/>
</dbReference>
<reference evidence="5" key="1">
    <citation type="submission" date="2020-10" db="EMBL/GenBank/DDBJ databases">
        <title>High-Quality Genome Resource of Clonostachys rosea strain S41 by Oxford Nanopore Long-Read Sequencing.</title>
        <authorList>
            <person name="Wang H."/>
        </authorList>
    </citation>
    <scope>NUCLEOTIDE SEQUENCE</scope>
    <source>
        <strain evidence="5">S41</strain>
    </source>
</reference>
<dbReference type="InterPro" id="IPR016040">
    <property type="entry name" value="NAD(P)-bd_dom"/>
</dbReference>
<dbReference type="GO" id="GO:0016491">
    <property type="term" value="F:oxidoreductase activity"/>
    <property type="evidence" value="ECO:0007669"/>
    <property type="project" value="UniProtKB-KW"/>
</dbReference>
<evidence type="ECO:0000259" key="4">
    <source>
        <dbReference type="Pfam" id="PF13460"/>
    </source>
</evidence>
<protein>
    <recommendedName>
        <fullName evidence="4">NAD(P)-binding domain-containing protein</fullName>
    </recommendedName>
</protein>
<dbReference type="InterPro" id="IPR051609">
    <property type="entry name" value="NmrA/Isoflavone_reductase-like"/>
</dbReference>
<dbReference type="AlphaFoldDB" id="A0A8H7TPG3"/>
<evidence type="ECO:0000256" key="2">
    <source>
        <dbReference type="ARBA" id="ARBA00022857"/>
    </source>
</evidence>
<comment type="similarity">
    <text evidence="1">Belongs to the NmrA-type oxidoreductase family. Isoflavone reductase subfamily.</text>
</comment>
<sequence>MVNIAIAGGAGNVGREIIDALVAANKHEILILSRKEGPVTPIAPAVKWAQVSYDNVDELTRVLEGIDTVLSFIAEPYNPGSAKPSIQRILIDASVKAGVRRFAPSEWATSHFEGMHWYSFKNDTRNYLAELNKDKKVIEYSLFIPGLFTNYLTFPFRSSKHVELFEMPIDFYRRRILTLEGHEDDTITLTTTQDMAKVVARAVDYEGEWPVFGGIVGSNITISQLIALGEKIRGPFEVEKLSLDDLKAGAVKASWLPKVTHPAIPVEQRESAAGALLTGVLLGIHNGCWKATNNAWNELLPDIELSRPEDWLVDAWAKIDAGAQSVHADE</sequence>
<evidence type="ECO:0000313" key="6">
    <source>
        <dbReference type="Proteomes" id="UP000616885"/>
    </source>
</evidence>
<evidence type="ECO:0000313" key="5">
    <source>
        <dbReference type="EMBL" id="KAF9754202.1"/>
    </source>
</evidence>
<dbReference type="SUPFAM" id="SSF51735">
    <property type="entry name" value="NAD(P)-binding Rossmann-fold domains"/>
    <property type="match status" value="1"/>
</dbReference>
<accession>A0A8H7TPG3</accession>
<feature type="domain" description="NAD(P)-binding" evidence="4">
    <location>
        <begin position="8"/>
        <end position="141"/>
    </location>
</feature>
<dbReference type="EMBL" id="JADCTT010000004">
    <property type="protein sequence ID" value="KAF9754202.1"/>
    <property type="molecule type" value="Genomic_DNA"/>
</dbReference>
<dbReference type="Gene3D" id="3.40.50.720">
    <property type="entry name" value="NAD(P)-binding Rossmann-like Domain"/>
    <property type="match status" value="1"/>
</dbReference>